<dbReference type="OrthoDB" id="7375466at2"/>
<keyword evidence="5 8" id="KW-0812">Transmembrane</keyword>
<evidence type="ECO:0000313" key="11">
    <source>
        <dbReference type="Proteomes" id="UP000295066"/>
    </source>
</evidence>
<keyword evidence="11" id="KW-1185">Reference proteome</keyword>
<dbReference type="PANTHER" id="PTHR43271:SF2">
    <property type="entry name" value="BLL2771 PROTEIN"/>
    <property type="match status" value="1"/>
</dbReference>
<name>A0A4R8M9E5_9BACT</name>
<dbReference type="InterPro" id="IPR020846">
    <property type="entry name" value="MFS_dom"/>
</dbReference>
<evidence type="ECO:0000256" key="5">
    <source>
        <dbReference type="ARBA" id="ARBA00022692"/>
    </source>
</evidence>
<evidence type="ECO:0000256" key="8">
    <source>
        <dbReference type="SAM" id="Phobius"/>
    </source>
</evidence>
<evidence type="ECO:0000313" key="10">
    <source>
        <dbReference type="EMBL" id="TDY61618.1"/>
    </source>
</evidence>
<reference evidence="10 11" key="1">
    <citation type="submission" date="2019-03" db="EMBL/GenBank/DDBJ databases">
        <title>Genomic Encyclopedia of Type Strains, Phase IV (KMG-IV): sequencing the most valuable type-strain genomes for metagenomic binning, comparative biology and taxonomic classification.</title>
        <authorList>
            <person name="Goeker M."/>
        </authorList>
    </citation>
    <scope>NUCLEOTIDE SEQUENCE [LARGE SCALE GENOMIC DNA]</scope>
    <source>
        <strain evidence="10 11">DSM 25964</strain>
    </source>
</reference>
<dbReference type="RefSeq" id="WP_133957072.1">
    <property type="nucleotide sequence ID" value="NZ_SORI01000005.1"/>
</dbReference>
<dbReference type="Proteomes" id="UP000295066">
    <property type="component" value="Unassembled WGS sequence"/>
</dbReference>
<proteinExistence type="inferred from homology"/>
<feature type="transmembrane region" description="Helical" evidence="8">
    <location>
        <begin position="306"/>
        <end position="324"/>
    </location>
</feature>
<protein>
    <submittedName>
        <fullName evidence="10">MFS transporter</fullName>
    </submittedName>
</protein>
<keyword evidence="7 8" id="KW-0472">Membrane</keyword>
<dbReference type="EMBL" id="SORI01000005">
    <property type="protein sequence ID" value="TDY61618.1"/>
    <property type="molecule type" value="Genomic_DNA"/>
</dbReference>
<sequence>MKNSLSRSSESAGASVLSPGRAHFLFGCLVTAYFFSFFFRVSASVVLPEQAARIGMGAALTGFLSSLYYYAYAVMQAVSGALHDRFGPLKVMAGGMALAALGTAFLVVEPSPFTLGAWRLLTGIGLAPMYGGALVYQASAFTPDKYVFYSSVTLSLGALGAIVSVAPLGWFLDALGLSRTFAGLAGVSLAMAFLLWKERAYDPVPARPVFAGQPARSVISRLREAFGMIVSSSYLRNLLVVWSVSASAQLSYQGLWAVSWYRTAYGVPASEARNWASLISIGMFLGTVMLGRFWGRTEQRFRAMCFWSLFNGLSWTALLLSVAFRLPLPLAGVCGFCVGAANGLCAVHYASATKEQAAGANTGALLGTMNTVVIVLAVVFQWGTGAIISLFPGEQPGELTSLGFLVCFSLVTLVILGSLLSLRALKNPGSLSER</sequence>
<comment type="similarity">
    <text evidence="2">Belongs to the major facilitator superfamily.</text>
</comment>
<feature type="transmembrane region" description="Helical" evidence="8">
    <location>
        <begin position="146"/>
        <end position="170"/>
    </location>
</feature>
<dbReference type="InterPro" id="IPR011701">
    <property type="entry name" value="MFS"/>
</dbReference>
<comment type="caution">
    <text evidence="10">The sequence shown here is derived from an EMBL/GenBank/DDBJ whole genome shotgun (WGS) entry which is preliminary data.</text>
</comment>
<feature type="transmembrane region" description="Helical" evidence="8">
    <location>
        <begin position="20"/>
        <end position="39"/>
    </location>
</feature>
<feature type="transmembrane region" description="Helical" evidence="8">
    <location>
        <begin position="120"/>
        <end position="140"/>
    </location>
</feature>
<feature type="transmembrane region" description="Helical" evidence="8">
    <location>
        <begin position="275"/>
        <end position="294"/>
    </location>
</feature>
<evidence type="ECO:0000259" key="9">
    <source>
        <dbReference type="PROSITE" id="PS50850"/>
    </source>
</evidence>
<evidence type="ECO:0000256" key="4">
    <source>
        <dbReference type="ARBA" id="ARBA00022475"/>
    </source>
</evidence>
<feature type="domain" description="Major facilitator superfamily (MFS) profile" evidence="9">
    <location>
        <begin position="25"/>
        <end position="429"/>
    </location>
</feature>
<dbReference type="PROSITE" id="PS50850">
    <property type="entry name" value="MFS"/>
    <property type="match status" value="1"/>
</dbReference>
<gene>
    <name evidence="10" type="ORF">C8D99_10530</name>
</gene>
<keyword evidence="3" id="KW-0813">Transport</keyword>
<dbReference type="Pfam" id="PF07690">
    <property type="entry name" value="MFS_1"/>
    <property type="match status" value="1"/>
</dbReference>
<dbReference type="GO" id="GO:0022857">
    <property type="term" value="F:transmembrane transporter activity"/>
    <property type="evidence" value="ECO:0007669"/>
    <property type="project" value="InterPro"/>
</dbReference>
<feature type="transmembrane region" description="Helical" evidence="8">
    <location>
        <begin position="51"/>
        <end position="71"/>
    </location>
</feature>
<feature type="transmembrane region" description="Helical" evidence="8">
    <location>
        <begin position="330"/>
        <end position="350"/>
    </location>
</feature>
<feature type="transmembrane region" description="Helical" evidence="8">
    <location>
        <begin position="402"/>
        <end position="425"/>
    </location>
</feature>
<evidence type="ECO:0000256" key="3">
    <source>
        <dbReference type="ARBA" id="ARBA00022448"/>
    </source>
</evidence>
<dbReference type="AlphaFoldDB" id="A0A4R8M9E5"/>
<feature type="transmembrane region" description="Helical" evidence="8">
    <location>
        <begin position="91"/>
        <end position="108"/>
    </location>
</feature>
<keyword evidence="6 8" id="KW-1133">Transmembrane helix</keyword>
<feature type="transmembrane region" description="Helical" evidence="8">
    <location>
        <begin position="362"/>
        <end position="382"/>
    </location>
</feature>
<dbReference type="Gene3D" id="1.20.1250.20">
    <property type="entry name" value="MFS general substrate transporter like domains"/>
    <property type="match status" value="1"/>
</dbReference>
<keyword evidence="4" id="KW-1003">Cell membrane</keyword>
<evidence type="ECO:0000256" key="2">
    <source>
        <dbReference type="ARBA" id="ARBA00008335"/>
    </source>
</evidence>
<feature type="transmembrane region" description="Helical" evidence="8">
    <location>
        <begin position="177"/>
        <end position="196"/>
    </location>
</feature>
<dbReference type="SUPFAM" id="SSF103473">
    <property type="entry name" value="MFS general substrate transporter"/>
    <property type="match status" value="1"/>
</dbReference>
<evidence type="ECO:0000256" key="1">
    <source>
        <dbReference type="ARBA" id="ARBA00004651"/>
    </source>
</evidence>
<dbReference type="GO" id="GO:0005886">
    <property type="term" value="C:plasma membrane"/>
    <property type="evidence" value="ECO:0007669"/>
    <property type="project" value="UniProtKB-SubCell"/>
</dbReference>
<evidence type="ECO:0000256" key="6">
    <source>
        <dbReference type="ARBA" id="ARBA00022989"/>
    </source>
</evidence>
<dbReference type="PANTHER" id="PTHR43271">
    <property type="entry name" value="BLL2771 PROTEIN"/>
    <property type="match status" value="1"/>
</dbReference>
<organism evidence="10 11">
    <name type="scientific">Aminivibrio pyruvatiphilus</name>
    <dbReference type="NCBI Taxonomy" id="1005740"/>
    <lineage>
        <taxon>Bacteria</taxon>
        <taxon>Thermotogati</taxon>
        <taxon>Synergistota</taxon>
        <taxon>Synergistia</taxon>
        <taxon>Synergistales</taxon>
        <taxon>Aminobacteriaceae</taxon>
        <taxon>Aminivibrio</taxon>
    </lineage>
</organism>
<comment type="subcellular location">
    <subcellularLocation>
        <location evidence="1">Cell membrane</location>
        <topology evidence="1">Multi-pass membrane protein</topology>
    </subcellularLocation>
</comment>
<evidence type="ECO:0000256" key="7">
    <source>
        <dbReference type="ARBA" id="ARBA00023136"/>
    </source>
</evidence>
<accession>A0A4R8M9E5</accession>
<dbReference type="InterPro" id="IPR036259">
    <property type="entry name" value="MFS_trans_sf"/>
</dbReference>